<dbReference type="EMBL" id="DF836651">
    <property type="protein sequence ID" value="GAN10495.1"/>
    <property type="molecule type" value="Genomic_DNA"/>
</dbReference>
<dbReference type="OrthoDB" id="2259873at2759"/>
<dbReference type="PROSITE" id="PS00028">
    <property type="entry name" value="ZINC_FINGER_C2H2_1"/>
    <property type="match status" value="1"/>
</dbReference>
<organism evidence="2">
    <name type="scientific">Mucor ambiguus</name>
    <dbReference type="NCBI Taxonomy" id="91626"/>
    <lineage>
        <taxon>Eukaryota</taxon>
        <taxon>Fungi</taxon>
        <taxon>Fungi incertae sedis</taxon>
        <taxon>Mucoromycota</taxon>
        <taxon>Mucoromycotina</taxon>
        <taxon>Mucoromycetes</taxon>
        <taxon>Mucorales</taxon>
        <taxon>Mucorineae</taxon>
        <taxon>Mucoraceae</taxon>
        <taxon>Mucor</taxon>
    </lineage>
</organism>
<evidence type="ECO:0000313" key="2">
    <source>
        <dbReference type="EMBL" id="GAN10495.1"/>
    </source>
</evidence>
<name>A0A0C9LXX5_9FUNG</name>
<proteinExistence type="predicted"/>
<evidence type="ECO:0000259" key="1">
    <source>
        <dbReference type="PROSITE" id="PS00028"/>
    </source>
</evidence>
<dbReference type="AlphaFoldDB" id="A0A0C9LXX5"/>
<keyword evidence="3" id="KW-1185">Reference proteome</keyword>
<sequence length="375" mass="43651">MLKSLTKVHRQISQKTRQISQKTRQLSLKKLNLSLKRRKMPAQNCQSVDKQEIMIFDIGYPIDPVQEYAQYPRVHNTGGNWKYSKAAYDGYEAYEEPALDPSMINFDRLDINDPMEQYDQRLIPAARINRRHKCRGCGLPFNYTTITIFSPDEINPTYCIGCERLFGSMLNFQVHQRLHHSTNMIKNNPVFETHFLNDTSMHPHYGCAPFYDNQQAVFHLPCSPNYYKRFVNKFGDAKYVLCDVQPVIQDRLQHFFGCNGCRQFIEHERSPIYFDTVSIAGKYDMATHKEVLAFLSYNMTCMETGLQGCWSPTGKEFFSLQLELRTPVLLGGRGFLDNFKVSLVGIDSLLEMFDAQDVRKWLKAVKEHQGYYPPR</sequence>
<protein>
    <recommendedName>
        <fullName evidence="1">C2H2-type domain-containing protein</fullName>
    </recommendedName>
</protein>
<evidence type="ECO:0000313" key="3">
    <source>
        <dbReference type="Proteomes" id="UP000053815"/>
    </source>
</evidence>
<gene>
    <name evidence="2" type="ORF">MAM1_0362d10036</name>
</gene>
<reference evidence="2" key="1">
    <citation type="submission" date="2014-09" db="EMBL/GenBank/DDBJ databases">
        <title>Draft genome sequence of an oleaginous Mucoromycotina fungus Mucor ambiguus NBRC6742.</title>
        <authorList>
            <person name="Takeda I."/>
            <person name="Yamane N."/>
            <person name="Morita T."/>
            <person name="Tamano K."/>
            <person name="Machida M."/>
            <person name="Baker S."/>
            <person name="Koike H."/>
        </authorList>
    </citation>
    <scope>NUCLEOTIDE SEQUENCE</scope>
    <source>
        <strain evidence="2">NBRC 6742</strain>
    </source>
</reference>
<accession>A0A0C9LXX5</accession>
<dbReference type="Proteomes" id="UP000053815">
    <property type="component" value="Unassembled WGS sequence"/>
</dbReference>
<dbReference type="InterPro" id="IPR013087">
    <property type="entry name" value="Znf_C2H2_type"/>
</dbReference>
<feature type="domain" description="C2H2-type" evidence="1">
    <location>
        <begin position="159"/>
        <end position="180"/>
    </location>
</feature>